<evidence type="ECO:0000313" key="2">
    <source>
        <dbReference type="EMBL" id="STO92973.1"/>
    </source>
</evidence>
<dbReference type="NCBIfam" id="NF006617">
    <property type="entry name" value="PRK09184.1"/>
    <property type="match status" value="1"/>
</dbReference>
<evidence type="ECO:0000259" key="1">
    <source>
        <dbReference type="PROSITE" id="PS50075"/>
    </source>
</evidence>
<dbReference type="Proteomes" id="UP000255264">
    <property type="component" value="Unassembled WGS sequence"/>
</dbReference>
<dbReference type="InterPro" id="IPR009081">
    <property type="entry name" value="PP-bd_ACP"/>
</dbReference>
<dbReference type="RefSeq" id="WP_007243468.1">
    <property type="nucleotide sequence ID" value="NZ_CAUUFB010000021.1"/>
</dbReference>
<dbReference type="SUPFAM" id="SSF47336">
    <property type="entry name" value="ACP-like"/>
    <property type="match status" value="1"/>
</dbReference>
<dbReference type="InterPro" id="IPR036736">
    <property type="entry name" value="ACP-like_sf"/>
</dbReference>
<reference evidence="2 3" key="1">
    <citation type="submission" date="2018-06" db="EMBL/GenBank/DDBJ databases">
        <authorList>
            <consortium name="Pathogen Informatics"/>
            <person name="Doyle S."/>
        </authorList>
    </citation>
    <scope>NUCLEOTIDE SEQUENCE [LARGE SCALE GENOMIC DNA]</scope>
    <source>
        <strain evidence="2 3">NCTC13335</strain>
    </source>
</reference>
<sequence length="85" mass="9396">MELEQQIKALIIESLALEDISVDDIETDMPLFSEEGLGLDSVDALELGLALQKTYGIQLSGENNQSREYFTSVATLADFVRSQTQ</sequence>
<proteinExistence type="predicted"/>
<accession>A0A377IXP6</accession>
<gene>
    <name evidence="2" type="primary">acp_3</name>
    <name evidence="2" type="ORF">NCTC13335_00830</name>
</gene>
<keyword evidence="3" id="KW-1185">Reference proteome</keyword>
<evidence type="ECO:0000313" key="3">
    <source>
        <dbReference type="Proteomes" id="UP000255264"/>
    </source>
</evidence>
<dbReference type="EMBL" id="UGHS01000003">
    <property type="protein sequence ID" value="STO92973.1"/>
    <property type="molecule type" value="Genomic_DNA"/>
</dbReference>
<dbReference type="AlphaFoldDB" id="A0A377IXP6"/>
<dbReference type="PROSITE" id="PS50075">
    <property type="entry name" value="CARRIER"/>
    <property type="match status" value="1"/>
</dbReference>
<dbReference type="Gene3D" id="1.10.1200.10">
    <property type="entry name" value="ACP-like"/>
    <property type="match status" value="1"/>
</dbReference>
<feature type="domain" description="Carrier" evidence="1">
    <location>
        <begin position="1"/>
        <end position="84"/>
    </location>
</feature>
<organism evidence="2 3">
    <name type="scientific">Haemophilus pittmaniae</name>
    <dbReference type="NCBI Taxonomy" id="249188"/>
    <lineage>
        <taxon>Bacteria</taxon>
        <taxon>Pseudomonadati</taxon>
        <taxon>Pseudomonadota</taxon>
        <taxon>Gammaproteobacteria</taxon>
        <taxon>Pasteurellales</taxon>
        <taxon>Pasteurellaceae</taxon>
        <taxon>Haemophilus</taxon>
    </lineage>
</organism>
<protein>
    <submittedName>
        <fullName evidence="2">Acyl carrier protein</fullName>
    </submittedName>
</protein>
<dbReference type="Pfam" id="PF00550">
    <property type="entry name" value="PP-binding"/>
    <property type="match status" value="1"/>
</dbReference>
<dbReference type="OrthoDB" id="9803943at2"/>
<name>A0A377IXP6_9PAST</name>